<dbReference type="KEGG" id="str:Sterm_2410"/>
<dbReference type="GO" id="GO:0015920">
    <property type="term" value="P:lipopolysaccharide transport"/>
    <property type="evidence" value="ECO:0007669"/>
    <property type="project" value="TreeGrafter"/>
</dbReference>
<dbReference type="Proteomes" id="UP000000845">
    <property type="component" value="Chromosome"/>
</dbReference>
<organism evidence="10 11">
    <name type="scientific">Sebaldella termitidis (strain ATCC 33386 / NCTC 11300)</name>
    <dbReference type="NCBI Taxonomy" id="526218"/>
    <lineage>
        <taxon>Bacteria</taxon>
        <taxon>Fusobacteriati</taxon>
        <taxon>Fusobacteriota</taxon>
        <taxon>Fusobacteriia</taxon>
        <taxon>Fusobacteriales</taxon>
        <taxon>Leptotrichiaceae</taxon>
        <taxon>Sebaldella</taxon>
    </lineage>
</organism>
<reference evidence="11" key="1">
    <citation type="submission" date="2009-09" db="EMBL/GenBank/DDBJ databases">
        <title>The complete chromosome of Sebaldella termitidis ATCC 33386.</title>
        <authorList>
            <consortium name="US DOE Joint Genome Institute (JGI-PGF)"/>
            <person name="Lucas S."/>
            <person name="Copeland A."/>
            <person name="Lapidus A."/>
            <person name="Glavina del Rio T."/>
            <person name="Dalin E."/>
            <person name="Tice H."/>
            <person name="Bruce D."/>
            <person name="Goodwin L."/>
            <person name="Pitluck S."/>
            <person name="Kyrpides N."/>
            <person name="Mavromatis K."/>
            <person name="Ivanova N."/>
            <person name="Mikhailova N."/>
            <person name="Sims D."/>
            <person name="Meincke L."/>
            <person name="Brettin T."/>
            <person name="Detter J.C."/>
            <person name="Han C."/>
            <person name="Larimer F."/>
            <person name="Land M."/>
            <person name="Hauser L."/>
            <person name="Markowitz V."/>
            <person name="Cheng J.F."/>
            <person name="Hugenholtz P."/>
            <person name="Woyke T."/>
            <person name="Wu D."/>
            <person name="Eisen J.A."/>
        </authorList>
    </citation>
    <scope>NUCLEOTIDE SEQUENCE [LARGE SCALE GENOMIC DNA]</scope>
    <source>
        <strain evidence="11">ATCC 33386 / NCTC 11300</strain>
    </source>
</reference>
<dbReference type="RefSeq" id="WP_012861857.1">
    <property type="nucleotide sequence ID" value="NC_013517.1"/>
</dbReference>
<dbReference type="PANTHER" id="PTHR30413">
    <property type="entry name" value="INNER MEMBRANE TRANSPORT PERMEASE"/>
    <property type="match status" value="1"/>
</dbReference>
<comment type="subcellular location">
    <subcellularLocation>
        <location evidence="1 8">Cell membrane</location>
        <topology evidence="1 8">Multi-pass membrane protein</topology>
    </subcellularLocation>
</comment>
<evidence type="ECO:0000256" key="6">
    <source>
        <dbReference type="ARBA" id="ARBA00022989"/>
    </source>
</evidence>
<keyword evidence="6 8" id="KW-1133">Transmembrane helix</keyword>
<evidence type="ECO:0000256" key="7">
    <source>
        <dbReference type="ARBA" id="ARBA00023136"/>
    </source>
</evidence>
<dbReference type="PROSITE" id="PS51012">
    <property type="entry name" value="ABC_TM2"/>
    <property type="match status" value="1"/>
</dbReference>
<feature type="transmembrane region" description="Helical" evidence="8">
    <location>
        <begin position="242"/>
        <end position="261"/>
    </location>
</feature>
<proteinExistence type="inferred from homology"/>
<dbReference type="PANTHER" id="PTHR30413:SF10">
    <property type="entry name" value="CAPSULE POLYSACCHARIDE EXPORT INNER-MEMBRANE PROTEIN CTRC"/>
    <property type="match status" value="1"/>
</dbReference>
<evidence type="ECO:0000256" key="1">
    <source>
        <dbReference type="ARBA" id="ARBA00004651"/>
    </source>
</evidence>
<dbReference type="Pfam" id="PF01061">
    <property type="entry name" value="ABC2_membrane"/>
    <property type="match status" value="1"/>
</dbReference>
<feature type="transmembrane region" description="Helical" evidence="8">
    <location>
        <begin position="122"/>
        <end position="142"/>
    </location>
</feature>
<keyword evidence="3 8" id="KW-0813">Transport</keyword>
<dbReference type="GO" id="GO:0140359">
    <property type="term" value="F:ABC-type transporter activity"/>
    <property type="evidence" value="ECO:0007669"/>
    <property type="project" value="InterPro"/>
</dbReference>
<dbReference type="STRING" id="526218.Sterm_2410"/>
<keyword evidence="4 8" id="KW-1003">Cell membrane</keyword>
<protein>
    <recommendedName>
        <fullName evidence="8">Transport permease protein</fullName>
    </recommendedName>
</protein>
<evidence type="ECO:0000259" key="9">
    <source>
        <dbReference type="PROSITE" id="PS51012"/>
    </source>
</evidence>
<reference evidence="10 11" key="2">
    <citation type="journal article" date="2010" name="Stand. Genomic Sci.">
        <title>Complete genome sequence of Sebaldella termitidis type strain (NCTC 11300).</title>
        <authorList>
            <person name="Harmon-Smith M."/>
            <person name="Celia L."/>
            <person name="Chertkov O."/>
            <person name="Lapidus A."/>
            <person name="Copeland A."/>
            <person name="Glavina Del Rio T."/>
            <person name="Nolan M."/>
            <person name="Lucas S."/>
            <person name="Tice H."/>
            <person name="Cheng J.F."/>
            <person name="Han C."/>
            <person name="Detter J.C."/>
            <person name="Bruce D."/>
            <person name="Goodwin L."/>
            <person name="Pitluck S."/>
            <person name="Pati A."/>
            <person name="Liolios K."/>
            <person name="Ivanova N."/>
            <person name="Mavromatis K."/>
            <person name="Mikhailova N."/>
            <person name="Chen A."/>
            <person name="Palaniappan K."/>
            <person name="Land M."/>
            <person name="Hauser L."/>
            <person name="Chang Y.J."/>
            <person name="Jeffries C.D."/>
            <person name="Brettin T."/>
            <person name="Goker M."/>
            <person name="Beck B."/>
            <person name="Bristow J."/>
            <person name="Eisen J.A."/>
            <person name="Markowitz V."/>
            <person name="Hugenholtz P."/>
            <person name="Kyrpides N.C."/>
            <person name="Klenk H.P."/>
            <person name="Chen F."/>
        </authorList>
    </citation>
    <scope>NUCLEOTIDE SEQUENCE [LARGE SCALE GENOMIC DNA]</scope>
    <source>
        <strain evidence="11">ATCC 33386 / NCTC 11300</strain>
    </source>
</reference>
<sequence>MINKQKATIYEFFKYIWVQKKLILLLGINDFKQRYSKSYLGLFWSYIQPMINIGVMWFVFSVGFRTGDTEPGIPFILWLICGLVPWYFFSEVFPTGTNVLFEYSYMLRQMTFKAEILPFIKIISGIFTHIFFIFIIFIVSLVSGFNIDFHVLQIIYYLFCTCYLLIGLSWLFGGIKVFLPDVGEIIAVILQLGFWITPIFWSFKMIPEKMVWIFKINPIFYIIQGYRDSFIYKIWFWEKPNWTLVFFFISSIIFISGAIIFRKLKPHFNDVL</sequence>
<feature type="transmembrane region" description="Helical" evidence="8">
    <location>
        <begin position="185"/>
        <end position="203"/>
    </location>
</feature>
<evidence type="ECO:0000313" key="10">
    <source>
        <dbReference type="EMBL" id="ACZ09263.1"/>
    </source>
</evidence>
<name>D1ALC0_SEBTE</name>
<dbReference type="HOGENOM" id="CLU_060703_1_0_0"/>
<gene>
    <name evidence="10" type="ordered locus">Sterm_2410</name>
</gene>
<comment type="similarity">
    <text evidence="2 8">Belongs to the ABC-2 integral membrane protein family.</text>
</comment>
<dbReference type="InterPro" id="IPR013525">
    <property type="entry name" value="ABC2_TM"/>
</dbReference>
<evidence type="ECO:0000256" key="5">
    <source>
        <dbReference type="ARBA" id="ARBA00022692"/>
    </source>
</evidence>
<feature type="transmembrane region" description="Helical" evidence="8">
    <location>
        <begin position="39"/>
        <end position="60"/>
    </location>
</feature>
<dbReference type="InterPro" id="IPR047817">
    <property type="entry name" value="ABC2_TM_bact-type"/>
</dbReference>
<dbReference type="GO" id="GO:0005886">
    <property type="term" value="C:plasma membrane"/>
    <property type="evidence" value="ECO:0007669"/>
    <property type="project" value="UniProtKB-SubCell"/>
</dbReference>
<dbReference type="EMBL" id="CP001739">
    <property type="protein sequence ID" value="ACZ09263.1"/>
    <property type="molecule type" value="Genomic_DNA"/>
</dbReference>
<feature type="domain" description="ABC transmembrane type-2" evidence="9">
    <location>
        <begin position="40"/>
        <end position="264"/>
    </location>
</feature>
<dbReference type="eggNOG" id="COG1682">
    <property type="taxonomic scope" value="Bacteria"/>
</dbReference>
<evidence type="ECO:0000256" key="4">
    <source>
        <dbReference type="ARBA" id="ARBA00022475"/>
    </source>
</evidence>
<accession>D1ALC0</accession>
<keyword evidence="5 8" id="KW-0812">Transmembrane</keyword>
<evidence type="ECO:0000256" key="8">
    <source>
        <dbReference type="RuleBase" id="RU361157"/>
    </source>
</evidence>
<feature type="transmembrane region" description="Helical" evidence="8">
    <location>
        <begin position="75"/>
        <end position="101"/>
    </location>
</feature>
<evidence type="ECO:0000256" key="2">
    <source>
        <dbReference type="ARBA" id="ARBA00007783"/>
    </source>
</evidence>
<evidence type="ECO:0000313" key="11">
    <source>
        <dbReference type="Proteomes" id="UP000000845"/>
    </source>
</evidence>
<keyword evidence="7 8" id="KW-0472">Membrane</keyword>
<dbReference type="AlphaFoldDB" id="D1ALC0"/>
<evidence type="ECO:0000256" key="3">
    <source>
        <dbReference type="ARBA" id="ARBA00022448"/>
    </source>
</evidence>
<feature type="transmembrane region" description="Helical" evidence="8">
    <location>
        <begin position="154"/>
        <end position="173"/>
    </location>
</feature>
<keyword evidence="11" id="KW-1185">Reference proteome</keyword>